<feature type="transmembrane region" description="Helical" evidence="5">
    <location>
        <begin position="183"/>
        <end position="205"/>
    </location>
</feature>
<evidence type="ECO:0000256" key="2">
    <source>
        <dbReference type="ARBA" id="ARBA00022692"/>
    </source>
</evidence>
<dbReference type="EMBL" id="CP076129">
    <property type="protein sequence ID" value="QWG09935.1"/>
    <property type="molecule type" value="Genomic_DNA"/>
</dbReference>
<evidence type="ECO:0000313" key="8">
    <source>
        <dbReference type="Proteomes" id="UP000682802"/>
    </source>
</evidence>
<keyword evidence="2 5" id="KW-0812">Transmembrane</keyword>
<feature type="transmembrane region" description="Helical" evidence="5">
    <location>
        <begin position="147"/>
        <end position="171"/>
    </location>
</feature>
<evidence type="ECO:0000256" key="3">
    <source>
        <dbReference type="ARBA" id="ARBA00022989"/>
    </source>
</evidence>
<name>A0ABX8H451_9BACT</name>
<protein>
    <submittedName>
        <fullName evidence="7">YIP1 family protein</fullName>
    </submittedName>
</protein>
<keyword evidence="4 5" id="KW-0472">Membrane</keyword>
<proteinExistence type="predicted"/>
<sequence length="206" mass="23382">MQISSILKQVWFNPRAVFNSIDKKNNLSTLIIYSLLFVGGLSYGINRAEVKSFGDTQSLSELLLMIFFMSGFGGLFSFQLLAWTINKVSCKFFRGKGTFEMTRKALVLSLVPSIPILFLFLISILIFGIEFFQSDRPTIYNSMILNIVYWVLITLITILSLWRPFIFIPALSQAQKISNLKAFFSVAISFLIPFCIGLIIAVLYLL</sequence>
<organism evidence="7 8">
    <name type="scientific">Flammeovirga kamogawensis</name>
    <dbReference type="NCBI Taxonomy" id="373891"/>
    <lineage>
        <taxon>Bacteria</taxon>
        <taxon>Pseudomonadati</taxon>
        <taxon>Bacteroidota</taxon>
        <taxon>Cytophagia</taxon>
        <taxon>Cytophagales</taxon>
        <taxon>Flammeovirgaceae</taxon>
        <taxon>Flammeovirga</taxon>
    </lineage>
</organism>
<reference evidence="7 8" key="1">
    <citation type="submission" date="2021-05" db="EMBL/GenBank/DDBJ databases">
        <title>Comparative genomic studies on the polysaccharide-degrading batcterial strains of the Flammeovirga genus.</title>
        <authorList>
            <person name="Zewei F."/>
            <person name="Zheng Z."/>
            <person name="Yu L."/>
            <person name="Ruyue G."/>
            <person name="Yanhong M."/>
            <person name="Yuanyuan C."/>
            <person name="Jingyan G."/>
            <person name="Wenjun H."/>
        </authorList>
    </citation>
    <scope>NUCLEOTIDE SEQUENCE [LARGE SCALE GENOMIC DNA]</scope>
    <source>
        <strain evidence="7 8">YS10</strain>
    </source>
</reference>
<keyword evidence="8" id="KW-1185">Reference proteome</keyword>
<gene>
    <name evidence="7" type="ORF">KM029_19835</name>
</gene>
<evidence type="ECO:0000256" key="1">
    <source>
        <dbReference type="ARBA" id="ARBA00004141"/>
    </source>
</evidence>
<accession>A0ABX8H451</accession>
<evidence type="ECO:0000313" key="7">
    <source>
        <dbReference type="EMBL" id="QWG09935.1"/>
    </source>
</evidence>
<evidence type="ECO:0000256" key="4">
    <source>
        <dbReference type="ARBA" id="ARBA00023136"/>
    </source>
</evidence>
<comment type="subcellular location">
    <subcellularLocation>
        <location evidence="1">Membrane</location>
        <topology evidence="1">Multi-pass membrane protein</topology>
    </subcellularLocation>
</comment>
<evidence type="ECO:0000259" key="6">
    <source>
        <dbReference type="Pfam" id="PF04893"/>
    </source>
</evidence>
<feature type="transmembrane region" description="Helical" evidence="5">
    <location>
        <begin position="106"/>
        <end position="127"/>
    </location>
</feature>
<dbReference type="Proteomes" id="UP000682802">
    <property type="component" value="Chromosome 2"/>
</dbReference>
<dbReference type="RefSeq" id="WP_144076592.1">
    <property type="nucleotide sequence ID" value="NZ_CP076129.1"/>
</dbReference>
<keyword evidence="3 5" id="KW-1133">Transmembrane helix</keyword>
<evidence type="ECO:0000256" key="5">
    <source>
        <dbReference type="SAM" id="Phobius"/>
    </source>
</evidence>
<feature type="transmembrane region" description="Helical" evidence="5">
    <location>
        <begin position="65"/>
        <end position="85"/>
    </location>
</feature>
<feature type="domain" description="Yip1" evidence="6">
    <location>
        <begin position="8"/>
        <end position="199"/>
    </location>
</feature>
<dbReference type="Pfam" id="PF04893">
    <property type="entry name" value="Yip1"/>
    <property type="match status" value="1"/>
</dbReference>
<dbReference type="InterPro" id="IPR006977">
    <property type="entry name" value="Yip1_dom"/>
</dbReference>
<feature type="transmembrane region" description="Helical" evidence="5">
    <location>
        <begin position="27"/>
        <end position="45"/>
    </location>
</feature>